<dbReference type="PANTHER" id="PTHR39207">
    <property type="entry name" value="ALPHA-GLUCURONIDASE A"/>
    <property type="match status" value="1"/>
</dbReference>
<dbReference type="STRING" id="694427.Palpr_0442"/>
<dbReference type="AlphaFoldDB" id="E4T1K8"/>
<evidence type="ECO:0000259" key="11">
    <source>
        <dbReference type="Pfam" id="PF07477"/>
    </source>
</evidence>
<dbReference type="GO" id="GO:0005576">
    <property type="term" value="C:extracellular region"/>
    <property type="evidence" value="ECO:0007669"/>
    <property type="project" value="InterPro"/>
</dbReference>
<keyword evidence="4 9" id="KW-0119">Carbohydrate metabolism</keyword>
<comment type="subunit">
    <text evidence="9">Homodimer.</text>
</comment>
<feature type="domain" description="Alpha glucuronidase N-terminal" evidence="10">
    <location>
        <begin position="31"/>
        <end position="135"/>
    </location>
</feature>
<dbReference type="PIRSF" id="PIRSF029900">
    <property type="entry name" value="Alpha-glucuronds"/>
    <property type="match status" value="1"/>
</dbReference>
<keyword evidence="3 7" id="KW-0378">Hydrolase</keyword>
<evidence type="ECO:0000256" key="6">
    <source>
        <dbReference type="ARBA" id="ARBA00023326"/>
    </source>
</evidence>
<keyword evidence="2 7" id="KW-0858">Xylan degradation</keyword>
<evidence type="ECO:0000256" key="5">
    <source>
        <dbReference type="ARBA" id="ARBA00023295"/>
    </source>
</evidence>
<comment type="catalytic activity">
    <reaction evidence="9">
        <text>Hydrolysis of (1-&gt;2)-alpha-D-(4-O-methyl)glucuronosyl links in the main chain of hardwood xylans.</text>
        <dbReference type="EC" id="3.2.1.131"/>
    </reaction>
</comment>
<dbReference type="GO" id="GO:0045493">
    <property type="term" value="P:xylan catabolic process"/>
    <property type="evidence" value="ECO:0007669"/>
    <property type="project" value="UniProtKB-KW"/>
</dbReference>
<dbReference type="SUPFAM" id="SSF51445">
    <property type="entry name" value="(Trans)glycosidases"/>
    <property type="match status" value="1"/>
</dbReference>
<dbReference type="Gene3D" id="3.30.379.10">
    <property type="entry name" value="Chitobiase/beta-hexosaminidase domain 2-like"/>
    <property type="match status" value="1"/>
</dbReference>
<evidence type="ECO:0000256" key="2">
    <source>
        <dbReference type="ARBA" id="ARBA00022651"/>
    </source>
</evidence>
<organism evidence="13 14">
    <name type="scientific">Paludibacter propionicigenes (strain DSM 17365 / JCM 13257 / WB4)</name>
    <dbReference type="NCBI Taxonomy" id="694427"/>
    <lineage>
        <taxon>Bacteria</taxon>
        <taxon>Pseudomonadati</taxon>
        <taxon>Bacteroidota</taxon>
        <taxon>Bacteroidia</taxon>
        <taxon>Bacteroidales</taxon>
        <taxon>Paludibacteraceae</taxon>
        <taxon>Paludibacter</taxon>
    </lineage>
</organism>
<dbReference type="InterPro" id="IPR005154">
    <property type="entry name" value="Glyco_hydro_67_aGlcAse_N"/>
</dbReference>
<dbReference type="InterPro" id="IPR011099">
    <property type="entry name" value="Glyco_hydro_67_C"/>
</dbReference>
<dbReference type="InterPro" id="IPR011395">
    <property type="entry name" value="Glyco_hydro_67_aGlcAse"/>
</dbReference>
<keyword evidence="5 7" id="KW-0326">Glycosidase</keyword>
<dbReference type="InterPro" id="IPR029018">
    <property type="entry name" value="Hex-like_dom2"/>
</dbReference>
<dbReference type="InterPro" id="IPR037054">
    <property type="entry name" value="A-glucoronidase_C_sf"/>
</dbReference>
<feature type="active site" description="Proton donor" evidence="8">
    <location>
        <position position="301"/>
    </location>
</feature>
<evidence type="ECO:0000256" key="8">
    <source>
        <dbReference type="PIRSR" id="PIRSR029900-1"/>
    </source>
</evidence>
<protein>
    <recommendedName>
        <fullName evidence="9">Xylan alpha-1,2-glucuronidase</fullName>
        <ecNumber evidence="9">3.2.1.131</ecNumber>
    </recommendedName>
</protein>
<sequence length="710" mass="81298">MMRNLIAFTLMLLMVIGVNAENGHQLWLRFDRLEAESPVFSGINADKSKFAVKEFQQIWKEKTGKLLPVVSGQIDNQLIVGTRKDKNILSLGIDKELVRQGKEGYVIKTISKQNKTFTVVASADEKGLLYGVYHLLRILQTGEFNKALNISEKPSYSVRVLNHWDNLDGTIERGYAGRSIFWRYSEEHPTITDKDISLWREYARANASIGINGSVLNNVNASPKMLSEEYLLKVKAIASELRPYNIKVYLSINFSSPTNLGGLKTSDPLNPEVKMWWAKKVNEIYKLIPDFGGFLVKANSEGLPGPQDFGRTHADGANMLADALKPHGGIVMWRAFVYDAGKDDRAKLAYKEFMPLDGQFRDNVIIQVKNGPIDFQPREPFSPLFGAMKKTPLMPEVQITQEYLGFSNHLVFLSTMWEEFLESDTYCNGKGSTVAKTTDGTIFKQKLTAIAGVANIGLDANWCGHQFAQANWYAFGRLAWNNSLTSAKIADEWIKQTFSSDAKFVEPVKSMMLESREATVNYMMPLGLHHLFAYGHHYGPEPWCDVAGARQDWMPKYYHNASVKGIGFDRSTTGSNAVLQYFSPLKEDFNDANTCPDKYILWFHFLPWDFKMKSGRILWDELCYTYDKGVQQTREFQKNWDKAERFVDPERFTQVQNRLRIQAHDAVWWKDACLLYFQQFSKRPIPYDIERPVYKLDDLMKIKLDLTHHN</sequence>
<dbReference type="HOGENOM" id="CLU_007125_1_0_10"/>
<dbReference type="Pfam" id="PF03648">
    <property type="entry name" value="Glyco_hydro_67N"/>
    <property type="match status" value="1"/>
</dbReference>
<dbReference type="CAZy" id="GH67">
    <property type="family name" value="Glycoside Hydrolase Family 67"/>
</dbReference>
<dbReference type="InterPro" id="IPR011100">
    <property type="entry name" value="Glyco_hydro_67_cat"/>
</dbReference>
<dbReference type="GO" id="GO:0046559">
    <property type="term" value="F:alpha-glucuronidase activity"/>
    <property type="evidence" value="ECO:0007669"/>
    <property type="project" value="InterPro"/>
</dbReference>
<dbReference type="Gene3D" id="3.20.20.80">
    <property type="entry name" value="Glycosidases"/>
    <property type="match status" value="1"/>
</dbReference>
<evidence type="ECO:0000259" key="10">
    <source>
        <dbReference type="Pfam" id="PF03648"/>
    </source>
</evidence>
<evidence type="ECO:0000256" key="3">
    <source>
        <dbReference type="ARBA" id="ARBA00022801"/>
    </source>
</evidence>
<name>E4T1K8_PALPW</name>
<keyword evidence="6 9" id="KW-0624">Polysaccharide degradation</keyword>
<feature type="active site" description="Proton acceptor" evidence="8">
    <location>
        <position position="402"/>
    </location>
</feature>
<feature type="domain" description="Glycosyl hydrolase family 67 C-terminal" evidence="11">
    <location>
        <begin position="463"/>
        <end position="688"/>
    </location>
</feature>
<comment type="similarity">
    <text evidence="1 7 9">Belongs to the glycosyl hydrolase 67 family.</text>
</comment>
<reference key="1">
    <citation type="submission" date="2010-11" db="EMBL/GenBank/DDBJ databases">
        <title>The complete genome of Paludibacter propionicigenes DSM 17365.</title>
        <authorList>
            <consortium name="US DOE Joint Genome Institute (JGI-PGF)"/>
            <person name="Lucas S."/>
            <person name="Copeland A."/>
            <person name="Lapidus A."/>
            <person name="Bruce D."/>
            <person name="Goodwin L."/>
            <person name="Pitluck S."/>
            <person name="Kyrpides N."/>
            <person name="Mavromatis K."/>
            <person name="Ivanova N."/>
            <person name="Munk A.C."/>
            <person name="Brettin T."/>
            <person name="Detter J.C."/>
            <person name="Han C."/>
            <person name="Tapia R."/>
            <person name="Land M."/>
            <person name="Hauser L."/>
            <person name="Markowitz V."/>
            <person name="Cheng J.-F."/>
            <person name="Hugenholtz P."/>
            <person name="Woyke T."/>
            <person name="Wu D."/>
            <person name="Gronow S."/>
            <person name="Wellnitz S."/>
            <person name="Brambilla E."/>
            <person name="Klenk H.-P."/>
            <person name="Eisen J.A."/>
        </authorList>
    </citation>
    <scope>NUCLEOTIDE SEQUENCE</scope>
    <source>
        <strain>WB4</strain>
    </source>
</reference>
<feature type="domain" description="Glycosyl hydrolase family 67 catalytic" evidence="12">
    <location>
        <begin position="139"/>
        <end position="462"/>
    </location>
</feature>
<reference evidence="13 14" key="2">
    <citation type="journal article" date="2011" name="Stand. Genomic Sci.">
        <title>Complete genome sequence of Paludibacter propionicigenes type strain (WB4).</title>
        <authorList>
            <person name="Gronow S."/>
            <person name="Munk C."/>
            <person name="Lapidus A."/>
            <person name="Nolan M."/>
            <person name="Lucas S."/>
            <person name="Hammon N."/>
            <person name="Deshpande S."/>
            <person name="Cheng J.F."/>
            <person name="Tapia R."/>
            <person name="Han C."/>
            <person name="Goodwin L."/>
            <person name="Pitluck S."/>
            <person name="Liolios K."/>
            <person name="Ivanova N."/>
            <person name="Mavromatis K."/>
            <person name="Mikhailova N."/>
            <person name="Pati A."/>
            <person name="Chen A."/>
            <person name="Palaniappan K."/>
            <person name="Land M."/>
            <person name="Hauser L."/>
            <person name="Chang Y.J."/>
            <person name="Jeffries C.D."/>
            <person name="Brambilla E."/>
            <person name="Rohde M."/>
            <person name="Goker M."/>
            <person name="Detter J.C."/>
            <person name="Woyke T."/>
            <person name="Bristow J."/>
            <person name="Eisen J.A."/>
            <person name="Markowitz V."/>
            <person name="Hugenholtz P."/>
            <person name="Kyrpides N.C."/>
            <person name="Klenk H.P."/>
        </authorList>
    </citation>
    <scope>NUCLEOTIDE SEQUENCE [LARGE SCALE GENOMIC DNA]</scope>
    <source>
        <strain evidence="14">DSM 17365 / JCM 13257 / WB4</strain>
    </source>
</reference>
<dbReference type="eggNOG" id="COG3661">
    <property type="taxonomic scope" value="Bacteria"/>
</dbReference>
<gene>
    <name evidence="13" type="ordered locus">Palpr_0442</name>
</gene>
<dbReference type="InterPro" id="IPR017853">
    <property type="entry name" value="GH"/>
</dbReference>
<evidence type="ECO:0000256" key="1">
    <source>
        <dbReference type="ARBA" id="ARBA00008833"/>
    </source>
</evidence>
<evidence type="ECO:0000256" key="7">
    <source>
        <dbReference type="PIRNR" id="PIRNR029900"/>
    </source>
</evidence>
<dbReference type="GO" id="GO:0033939">
    <property type="term" value="F:xylan alpha-1,2-glucuronosidase activity"/>
    <property type="evidence" value="ECO:0007669"/>
    <property type="project" value="UniProtKB-EC"/>
</dbReference>
<dbReference type="EC" id="3.2.1.131" evidence="9"/>
<evidence type="ECO:0000259" key="12">
    <source>
        <dbReference type="Pfam" id="PF07488"/>
    </source>
</evidence>
<dbReference type="KEGG" id="ppn:Palpr_0442"/>
<dbReference type="SUPFAM" id="SSF55545">
    <property type="entry name" value="beta-N-acetylhexosaminidase-like domain"/>
    <property type="match status" value="1"/>
</dbReference>
<dbReference type="Pfam" id="PF07488">
    <property type="entry name" value="Glyco_hydro_67M"/>
    <property type="match status" value="1"/>
</dbReference>
<dbReference type="Gene3D" id="3.90.1330.10">
    <property type="entry name" value="Alpha-glucuronidase, C-terminal domain"/>
    <property type="match status" value="1"/>
</dbReference>
<evidence type="ECO:0000256" key="9">
    <source>
        <dbReference type="RuleBase" id="RU361198"/>
    </source>
</evidence>
<dbReference type="PANTHER" id="PTHR39207:SF1">
    <property type="entry name" value="ALPHA-GLUCURONIDASE A"/>
    <property type="match status" value="1"/>
</dbReference>
<dbReference type="EMBL" id="CP002345">
    <property type="protein sequence ID" value="ADQ78602.1"/>
    <property type="molecule type" value="Genomic_DNA"/>
</dbReference>
<dbReference type="Proteomes" id="UP000008718">
    <property type="component" value="Chromosome"/>
</dbReference>
<evidence type="ECO:0000256" key="4">
    <source>
        <dbReference type="ARBA" id="ARBA00023277"/>
    </source>
</evidence>
<proteinExistence type="inferred from homology"/>
<accession>E4T1K8</accession>
<dbReference type="Pfam" id="PF07477">
    <property type="entry name" value="Glyco_hydro_67C"/>
    <property type="match status" value="1"/>
</dbReference>
<feature type="active site" description="Proton acceptor" evidence="8">
    <location>
        <position position="374"/>
    </location>
</feature>
<evidence type="ECO:0000313" key="13">
    <source>
        <dbReference type="EMBL" id="ADQ78602.1"/>
    </source>
</evidence>
<keyword evidence="14" id="KW-1185">Reference proteome</keyword>
<evidence type="ECO:0000313" key="14">
    <source>
        <dbReference type="Proteomes" id="UP000008718"/>
    </source>
</evidence>